<dbReference type="Proteomes" id="UP000789572">
    <property type="component" value="Unassembled WGS sequence"/>
</dbReference>
<reference evidence="1" key="1">
    <citation type="submission" date="2021-06" db="EMBL/GenBank/DDBJ databases">
        <authorList>
            <person name="Kallberg Y."/>
            <person name="Tangrot J."/>
            <person name="Rosling A."/>
        </authorList>
    </citation>
    <scope>NUCLEOTIDE SEQUENCE</scope>
    <source>
        <strain evidence="1">IA702</strain>
    </source>
</reference>
<dbReference type="OrthoDB" id="2481175at2759"/>
<accession>A0A9N9CBW8</accession>
<dbReference type="AlphaFoldDB" id="A0A9N9CBW8"/>
<protein>
    <submittedName>
        <fullName evidence="1">8203_t:CDS:1</fullName>
    </submittedName>
</protein>
<gene>
    <name evidence="1" type="ORF">POCULU_LOCUS7314</name>
</gene>
<evidence type="ECO:0000313" key="2">
    <source>
        <dbReference type="Proteomes" id="UP000789572"/>
    </source>
</evidence>
<evidence type="ECO:0000313" key="1">
    <source>
        <dbReference type="EMBL" id="CAG8597983.1"/>
    </source>
</evidence>
<name>A0A9N9CBW8_9GLOM</name>
<organism evidence="1 2">
    <name type="scientific">Paraglomus occultum</name>
    <dbReference type="NCBI Taxonomy" id="144539"/>
    <lineage>
        <taxon>Eukaryota</taxon>
        <taxon>Fungi</taxon>
        <taxon>Fungi incertae sedis</taxon>
        <taxon>Mucoromycota</taxon>
        <taxon>Glomeromycotina</taxon>
        <taxon>Glomeromycetes</taxon>
        <taxon>Paraglomerales</taxon>
        <taxon>Paraglomeraceae</taxon>
        <taxon>Paraglomus</taxon>
    </lineage>
</organism>
<dbReference type="Gene3D" id="1.10.287.2170">
    <property type="match status" value="1"/>
</dbReference>
<comment type="caution">
    <text evidence="1">The sequence shown here is derived from an EMBL/GenBank/DDBJ whole genome shotgun (WGS) entry which is preliminary data.</text>
</comment>
<keyword evidence="2" id="KW-1185">Reference proteome</keyword>
<feature type="non-terminal residue" evidence="1">
    <location>
        <position position="1"/>
    </location>
</feature>
<dbReference type="EMBL" id="CAJVPJ010001619">
    <property type="protein sequence ID" value="CAG8597983.1"/>
    <property type="molecule type" value="Genomic_DNA"/>
</dbReference>
<sequence length="60" mass="6829">NDPSTAASAADELAQDILAINTVFTCRMQGQRSAANNDSKLVWHRSRQQWTLFGFMRRNM</sequence>
<proteinExistence type="predicted"/>